<dbReference type="Proteomes" id="UP000663508">
    <property type="component" value="Plasmid pVL1_2"/>
</dbReference>
<name>A0A8H8X0S4_9HYPH</name>
<accession>A0A8H8X0S4</accession>
<reference evidence="1" key="1">
    <citation type="submission" date="2020-11" db="EMBL/GenBank/DDBJ databases">
        <title>Complete genome sequence of a novel pathogenic Methylobacterium strain isolated from rice in Vietnam.</title>
        <authorList>
            <person name="Lai K."/>
            <person name="Okazaki S."/>
            <person name="Higashi K."/>
            <person name="Mori H."/>
            <person name="Toyoda A."/>
            <person name="Kurokawa K."/>
        </authorList>
    </citation>
    <scope>NUCLEOTIDE SEQUENCE</scope>
    <source>
        <strain evidence="1">VL1</strain>
        <plasmid evidence="1">pVL1_2</plasmid>
    </source>
</reference>
<evidence type="ECO:0000313" key="2">
    <source>
        <dbReference type="Proteomes" id="UP000663508"/>
    </source>
</evidence>
<geneLocation type="plasmid" evidence="1 2">
    <name>pVL1_2</name>
</geneLocation>
<organism evidence="1 2">
    <name type="scientific">Methylobacterium indicum</name>
    <dbReference type="NCBI Taxonomy" id="1775910"/>
    <lineage>
        <taxon>Bacteria</taxon>
        <taxon>Pseudomonadati</taxon>
        <taxon>Pseudomonadota</taxon>
        <taxon>Alphaproteobacteria</taxon>
        <taxon>Hyphomicrobiales</taxon>
        <taxon>Methylobacteriaceae</taxon>
        <taxon>Methylobacterium</taxon>
    </lineage>
</organism>
<gene>
    <name evidence="1" type="ORF">mvi_63500</name>
</gene>
<dbReference type="KEGG" id="mind:mvi_63500"/>
<protein>
    <submittedName>
        <fullName evidence="1">Uncharacterized protein</fullName>
    </submittedName>
</protein>
<dbReference type="EMBL" id="AP024147">
    <property type="protein sequence ID" value="BCM87889.1"/>
    <property type="molecule type" value="Genomic_DNA"/>
</dbReference>
<sequence length="131" mass="14062">MLGLILNFLGGALLKPILSYLQQKDSSARDVKLAEIGSDKDKAIALVQAEVAANKERAAVSHDFKPLVYMTALPYVLHSGAVMLDSTFSFGWNIPAAPGPFSNYESQILLSLFVLSPVGLLSKAVATKLTR</sequence>
<dbReference type="RefSeq" id="WP_207183899.1">
    <property type="nucleotide sequence ID" value="NZ_AP024147.1"/>
</dbReference>
<dbReference type="AlphaFoldDB" id="A0A8H8X0S4"/>
<proteinExistence type="predicted"/>
<keyword evidence="1" id="KW-0614">Plasmid</keyword>
<evidence type="ECO:0000313" key="1">
    <source>
        <dbReference type="EMBL" id="BCM87889.1"/>
    </source>
</evidence>